<dbReference type="Proteomes" id="UP001253848">
    <property type="component" value="Unassembled WGS sequence"/>
</dbReference>
<proteinExistence type="predicted"/>
<feature type="transmembrane region" description="Helical" evidence="1">
    <location>
        <begin position="94"/>
        <end position="112"/>
    </location>
</feature>
<keyword evidence="1" id="KW-0812">Transmembrane</keyword>
<keyword evidence="1" id="KW-1133">Transmembrane helix</keyword>
<dbReference type="EMBL" id="JAVRHN010000006">
    <property type="protein sequence ID" value="MDT0686556.1"/>
    <property type="molecule type" value="Genomic_DNA"/>
</dbReference>
<protein>
    <submittedName>
        <fullName evidence="2">Uncharacterized protein</fullName>
    </submittedName>
</protein>
<feature type="transmembrane region" description="Helical" evidence="1">
    <location>
        <begin position="140"/>
        <end position="160"/>
    </location>
</feature>
<comment type="caution">
    <text evidence="2">The sequence shown here is derived from an EMBL/GenBank/DDBJ whole genome shotgun (WGS) entry which is preliminary data.</text>
</comment>
<evidence type="ECO:0000256" key="1">
    <source>
        <dbReference type="SAM" id="Phobius"/>
    </source>
</evidence>
<evidence type="ECO:0000313" key="2">
    <source>
        <dbReference type="EMBL" id="MDT0686556.1"/>
    </source>
</evidence>
<sequence>MLQLISSIQQIPGTLKINNYFPVVQKILILLFSVDLFFILLHFYSLFLPVTNEDRLFFRLDMDFGYAEMFQYFQFIGAALLLIAFSARRRKGIYLIWSLFFLVLFIDDAFAFHESFGANLVGHFNIPSTLGLRSQDFGELAVAAMLGATFVLPFIHSLFFGDRKTKEVTLHLLILVGVLVFFGVGVDMLHSFLKTMPGSGVLTIIEDAGELFAGSLIVGYTICLYMLEKKIISNLTEQF</sequence>
<dbReference type="RefSeq" id="WP_311499880.1">
    <property type="nucleotide sequence ID" value="NZ_JAVRHN010000006.1"/>
</dbReference>
<evidence type="ECO:0000313" key="3">
    <source>
        <dbReference type="Proteomes" id="UP001253848"/>
    </source>
</evidence>
<gene>
    <name evidence="2" type="ORF">RM541_09265</name>
</gene>
<organism evidence="2 3">
    <name type="scientific">Autumnicola psychrophila</name>
    <dbReference type="NCBI Taxonomy" id="3075592"/>
    <lineage>
        <taxon>Bacteria</taxon>
        <taxon>Pseudomonadati</taxon>
        <taxon>Bacteroidota</taxon>
        <taxon>Flavobacteriia</taxon>
        <taxon>Flavobacteriales</taxon>
        <taxon>Flavobacteriaceae</taxon>
        <taxon>Autumnicola</taxon>
    </lineage>
</organism>
<feature type="transmembrane region" description="Helical" evidence="1">
    <location>
        <begin position="27"/>
        <end position="49"/>
    </location>
</feature>
<feature type="transmembrane region" description="Helical" evidence="1">
    <location>
        <begin position="211"/>
        <end position="227"/>
    </location>
</feature>
<keyword evidence="3" id="KW-1185">Reference proteome</keyword>
<feature type="transmembrane region" description="Helical" evidence="1">
    <location>
        <begin position="172"/>
        <end position="191"/>
    </location>
</feature>
<name>A0ABU3DS72_9FLAO</name>
<feature type="transmembrane region" description="Helical" evidence="1">
    <location>
        <begin position="69"/>
        <end position="87"/>
    </location>
</feature>
<accession>A0ABU3DS72</accession>
<reference evidence="2 3" key="1">
    <citation type="submission" date="2023-09" db="EMBL/GenBank/DDBJ databases">
        <authorList>
            <person name="Rey-Velasco X."/>
        </authorList>
    </citation>
    <scope>NUCLEOTIDE SEQUENCE [LARGE SCALE GENOMIC DNA]</scope>
    <source>
        <strain evidence="2 3">F225</strain>
    </source>
</reference>
<keyword evidence="1" id="KW-0472">Membrane</keyword>